<feature type="compositionally biased region" description="Polar residues" evidence="1">
    <location>
        <begin position="28"/>
        <end position="40"/>
    </location>
</feature>
<keyword evidence="4" id="KW-1185">Reference proteome</keyword>
<dbReference type="PANTHER" id="PTHR35391:SF5">
    <property type="entry name" value="DUF6590 DOMAIN-CONTAINING PROTEIN"/>
    <property type="match status" value="1"/>
</dbReference>
<proteinExistence type="predicted"/>
<feature type="compositionally biased region" description="Basic and acidic residues" evidence="1">
    <location>
        <begin position="41"/>
        <end position="50"/>
    </location>
</feature>
<gene>
    <name evidence="3" type="ORF">MPDQ_001002</name>
</gene>
<comment type="caution">
    <text evidence="3">The sequence shown here is derived from an EMBL/GenBank/DDBJ whole genome shotgun (WGS) entry which is preliminary data.</text>
</comment>
<feature type="compositionally biased region" description="Basic and acidic residues" evidence="1">
    <location>
        <begin position="1"/>
        <end position="27"/>
    </location>
</feature>
<dbReference type="STRING" id="5098.A0A507QNM7"/>
<evidence type="ECO:0000256" key="1">
    <source>
        <dbReference type="SAM" id="MobiDB-lite"/>
    </source>
</evidence>
<accession>A0A507QNM7</accession>
<protein>
    <recommendedName>
        <fullName evidence="2">DUF6590 domain-containing protein</fullName>
    </recommendedName>
</protein>
<name>A0A507QNM7_MONPU</name>
<dbReference type="EMBL" id="VIFY01000123">
    <property type="protein sequence ID" value="TQB70079.1"/>
    <property type="molecule type" value="Genomic_DNA"/>
</dbReference>
<feature type="region of interest" description="Disordered" evidence="1">
    <location>
        <begin position="273"/>
        <end position="341"/>
    </location>
</feature>
<dbReference type="AlphaFoldDB" id="A0A507QNM7"/>
<dbReference type="InterPro" id="IPR046497">
    <property type="entry name" value="DUF6590"/>
</dbReference>
<evidence type="ECO:0000313" key="3">
    <source>
        <dbReference type="EMBL" id="TQB70079.1"/>
    </source>
</evidence>
<dbReference type="Pfam" id="PF20233">
    <property type="entry name" value="DUF6590"/>
    <property type="match status" value="1"/>
</dbReference>
<dbReference type="PANTHER" id="PTHR35391">
    <property type="entry name" value="C2H2-TYPE DOMAIN-CONTAINING PROTEIN-RELATED"/>
    <property type="match status" value="1"/>
</dbReference>
<organism evidence="3 4">
    <name type="scientific">Monascus purpureus</name>
    <name type="common">Red mold</name>
    <name type="synonym">Monascus anka</name>
    <dbReference type="NCBI Taxonomy" id="5098"/>
    <lineage>
        <taxon>Eukaryota</taxon>
        <taxon>Fungi</taxon>
        <taxon>Dikarya</taxon>
        <taxon>Ascomycota</taxon>
        <taxon>Pezizomycotina</taxon>
        <taxon>Eurotiomycetes</taxon>
        <taxon>Eurotiomycetidae</taxon>
        <taxon>Eurotiales</taxon>
        <taxon>Aspergillaceae</taxon>
        <taxon>Monascus</taxon>
    </lineage>
</organism>
<feature type="region of interest" description="Disordered" evidence="1">
    <location>
        <begin position="1"/>
        <end position="50"/>
    </location>
</feature>
<feature type="compositionally biased region" description="Polar residues" evidence="1">
    <location>
        <begin position="312"/>
        <end position="334"/>
    </location>
</feature>
<feature type="domain" description="DUF6590" evidence="2">
    <location>
        <begin position="76"/>
        <end position="227"/>
    </location>
</feature>
<evidence type="ECO:0000313" key="4">
    <source>
        <dbReference type="Proteomes" id="UP000319663"/>
    </source>
</evidence>
<sequence length="341" mass="38523">MAQDRRSRTNRYFEDGYRSYRSGRDEPSSISEQMQSYTHISRNEQPHSRYRDAHSNRSAIHGVEKRLPNGVVIRLGSVIHMRMSELFGSNGRRLGVASSQNSGSRIPIPNSDEEVFTGYRRYVVVDINFLHCIGVPITSYSGRGVAKPGINVFDHAIIADERNDAVLLQGEPEMSKDPIFVRWLSKRRHTLTPDSRVNFGAPYSIQYNNTSIELVGQVRHADIYKLIQYSPRLPKPFAQDQFESQGHASHSFGNPVTSALSYSNRGEYSLTQAEFESEPQSGRMNTPRNLGTGVAPTPQSYVYGAEGYSAPNEDSQTYPPQPHQSYANYSQEQYYQAPWDG</sequence>
<feature type="compositionally biased region" description="Polar residues" evidence="1">
    <location>
        <begin position="273"/>
        <end position="289"/>
    </location>
</feature>
<reference evidence="3 4" key="1">
    <citation type="submission" date="2019-06" db="EMBL/GenBank/DDBJ databases">
        <title>Wine fermentation using esterase from Monascus purpureus.</title>
        <authorList>
            <person name="Geng C."/>
            <person name="Zhang Y."/>
        </authorList>
    </citation>
    <scope>NUCLEOTIDE SEQUENCE [LARGE SCALE GENOMIC DNA]</scope>
    <source>
        <strain evidence="3">HQ1</strain>
    </source>
</reference>
<evidence type="ECO:0000259" key="2">
    <source>
        <dbReference type="Pfam" id="PF20233"/>
    </source>
</evidence>
<dbReference type="Proteomes" id="UP000319663">
    <property type="component" value="Unassembled WGS sequence"/>
</dbReference>